<dbReference type="Proteomes" id="UP000324832">
    <property type="component" value="Unassembled WGS sequence"/>
</dbReference>
<evidence type="ECO:0000313" key="2">
    <source>
        <dbReference type="Proteomes" id="UP000324832"/>
    </source>
</evidence>
<accession>A0A5E4QPA1</accession>
<dbReference type="EMBL" id="FZQP02004501">
    <property type="protein sequence ID" value="VVD00186.1"/>
    <property type="molecule type" value="Genomic_DNA"/>
</dbReference>
<reference evidence="1 2" key="1">
    <citation type="submission" date="2017-07" db="EMBL/GenBank/DDBJ databases">
        <authorList>
            <person name="Talla V."/>
            <person name="Backstrom N."/>
        </authorList>
    </citation>
    <scope>NUCLEOTIDE SEQUENCE [LARGE SCALE GENOMIC DNA]</scope>
</reference>
<name>A0A5E4QPA1_9NEOP</name>
<evidence type="ECO:0000313" key="1">
    <source>
        <dbReference type="EMBL" id="VVD00186.1"/>
    </source>
</evidence>
<organism evidence="1 2">
    <name type="scientific">Leptidea sinapis</name>
    <dbReference type="NCBI Taxonomy" id="189913"/>
    <lineage>
        <taxon>Eukaryota</taxon>
        <taxon>Metazoa</taxon>
        <taxon>Ecdysozoa</taxon>
        <taxon>Arthropoda</taxon>
        <taxon>Hexapoda</taxon>
        <taxon>Insecta</taxon>
        <taxon>Pterygota</taxon>
        <taxon>Neoptera</taxon>
        <taxon>Endopterygota</taxon>
        <taxon>Lepidoptera</taxon>
        <taxon>Glossata</taxon>
        <taxon>Ditrysia</taxon>
        <taxon>Papilionoidea</taxon>
        <taxon>Pieridae</taxon>
        <taxon>Dismorphiinae</taxon>
        <taxon>Leptidea</taxon>
    </lineage>
</organism>
<keyword evidence="2" id="KW-1185">Reference proteome</keyword>
<sequence>MSSDIFDRNSSQETGRLVLKYLHQNKDGATLSQIVEHLNEEYGKGSTDDLNKTVQSVLDHGAAFGFLERKGSQFINWLAKEADVAGVEEAVVVAVVVEEVVLVVVDEDVVVAGVVVGADYQSRRNRRLGSQASRTETFYGIFDNLIEGTNNGINYGIDQTTRRARSTRVVFYHPAESPPVALINSSVLNDMPQNSTSIRYFDKVGRIPTGTGNMGPFLGSTCGFPFGSLASGSAGRFGSPCLSGISISSNVAKSSPAGSSPRYMLNHSREGGKSGFAYSSFRELMWGLANARPMNSDLPTLS</sequence>
<gene>
    <name evidence="1" type="ORF">LSINAPIS_LOCUS10880</name>
</gene>
<evidence type="ECO:0008006" key="3">
    <source>
        <dbReference type="Google" id="ProtNLM"/>
    </source>
</evidence>
<protein>
    <recommendedName>
        <fullName evidence="3">DUF4777 domain-containing protein</fullName>
    </recommendedName>
</protein>
<dbReference type="AlphaFoldDB" id="A0A5E4QPA1"/>
<proteinExistence type="predicted"/>